<feature type="compositionally biased region" description="Basic and acidic residues" evidence="19">
    <location>
        <begin position="238"/>
        <end position="252"/>
    </location>
</feature>
<evidence type="ECO:0000256" key="2">
    <source>
        <dbReference type="ARBA" id="ARBA00004186"/>
    </source>
</evidence>
<evidence type="ECO:0000313" key="20">
    <source>
        <dbReference type="EMBL" id="KAK8096096.1"/>
    </source>
</evidence>
<evidence type="ECO:0000256" key="18">
    <source>
        <dbReference type="ARBA" id="ARBA00044346"/>
    </source>
</evidence>
<comment type="caution">
    <text evidence="20">The sequence shown here is derived from an EMBL/GenBank/DDBJ whole genome shotgun (WGS) entry which is preliminary data.</text>
</comment>
<evidence type="ECO:0000256" key="5">
    <source>
        <dbReference type="ARBA" id="ARBA00022454"/>
    </source>
</evidence>
<feature type="compositionally biased region" description="Low complexity" evidence="19">
    <location>
        <begin position="66"/>
        <end position="77"/>
    </location>
</feature>
<protein>
    <recommendedName>
        <fullName evidence="17">DASH complex subunit SPC34</fullName>
    </recommendedName>
    <alternativeName>
        <fullName evidence="18">Outer kinetochore protein SPC34</fullName>
    </alternativeName>
</protein>
<keyword evidence="21" id="KW-1185">Reference proteome</keyword>
<dbReference type="EMBL" id="JAQQWP010000011">
    <property type="protein sequence ID" value="KAK8096096.1"/>
    <property type="molecule type" value="Genomic_DNA"/>
</dbReference>
<evidence type="ECO:0000256" key="3">
    <source>
        <dbReference type="ARBA" id="ARBA00004629"/>
    </source>
</evidence>
<evidence type="ECO:0000256" key="7">
    <source>
        <dbReference type="ARBA" id="ARBA00022618"/>
    </source>
</evidence>
<evidence type="ECO:0000256" key="6">
    <source>
        <dbReference type="ARBA" id="ARBA00022490"/>
    </source>
</evidence>
<dbReference type="InterPro" id="IPR013966">
    <property type="entry name" value="Spc34"/>
</dbReference>
<evidence type="ECO:0000256" key="4">
    <source>
        <dbReference type="ARBA" id="ARBA00008491"/>
    </source>
</evidence>
<keyword evidence="6" id="KW-0963">Cytoplasm</keyword>
<dbReference type="Pfam" id="PF08657">
    <property type="entry name" value="DASH_Spc34"/>
    <property type="match status" value="2"/>
</dbReference>
<keyword evidence="7" id="KW-0132">Cell division</keyword>
<feature type="compositionally biased region" description="Acidic residues" evidence="19">
    <location>
        <begin position="215"/>
        <end position="226"/>
    </location>
</feature>
<evidence type="ECO:0000256" key="16">
    <source>
        <dbReference type="ARBA" id="ARBA00023328"/>
    </source>
</evidence>
<keyword evidence="8" id="KW-0493">Microtubule</keyword>
<evidence type="ECO:0000256" key="9">
    <source>
        <dbReference type="ARBA" id="ARBA00022776"/>
    </source>
</evidence>
<evidence type="ECO:0000256" key="11">
    <source>
        <dbReference type="ARBA" id="ARBA00022838"/>
    </source>
</evidence>
<keyword evidence="14" id="KW-0539">Nucleus</keyword>
<dbReference type="GO" id="GO:0005876">
    <property type="term" value="C:spindle microtubule"/>
    <property type="evidence" value="ECO:0007669"/>
    <property type="project" value="InterPro"/>
</dbReference>
<keyword evidence="11" id="KW-0995">Kinetochore</keyword>
<dbReference type="Proteomes" id="UP001392437">
    <property type="component" value="Unassembled WGS sequence"/>
</dbReference>
<feature type="region of interest" description="Disordered" evidence="19">
    <location>
        <begin position="213"/>
        <end position="252"/>
    </location>
</feature>
<evidence type="ECO:0000256" key="19">
    <source>
        <dbReference type="SAM" id="MobiDB-lite"/>
    </source>
</evidence>
<evidence type="ECO:0000256" key="8">
    <source>
        <dbReference type="ARBA" id="ARBA00022701"/>
    </source>
</evidence>
<evidence type="ECO:0000313" key="21">
    <source>
        <dbReference type="Proteomes" id="UP001392437"/>
    </source>
</evidence>
<organism evidence="20 21">
    <name type="scientific">Apiospora kogelbergensis</name>
    <dbReference type="NCBI Taxonomy" id="1337665"/>
    <lineage>
        <taxon>Eukaryota</taxon>
        <taxon>Fungi</taxon>
        <taxon>Dikarya</taxon>
        <taxon>Ascomycota</taxon>
        <taxon>Pezizomycotina</taxon>
        <taxon>Sordariomycetes</taxon>
        <taxon>Xylariomycetidae</taxon>
        <taxon>Amphisphaeriales</taxon>
        <taxon>Apiosporaceae</taxon>
        <taxon>Apiospora</taxon>
    </lineage>
</organism>
<keyword evidence="13" id="KW-0206">Cytoskeleton</keyword>
<feature type="region of interest" description="Disordered" evidence="19">
    <location>
        <begin position="99"/>
        <end position="118"/>
    </location>
</feature>
<keyword evidence="12" id="KW-0175">Coiled coil</keyword>
<reference evidence="20 21" key="1">
    <citation type="submission" date="2023-01" db="EMBL/GenBank/DDBJ databases">
        <title>Analysis of 21 Apiospora genomes using comparative genomics revels a genus with tremendous synthesis potential of carbohydrate active enzymes and secondary metabolites.</title>
        <authorList>
            <person name="Sorensen T."/>
        </authorList>
    </citation>
    <scope>NUCLEOTIDE SEQUENCE [LARGE SCALE GENOMIC DNA]</scope>
    <source>
        <strain evidence="20 21">CBS 117206</strain>
    </source>
</reference>
<feature type="compositionally biased region" description="Pro residues" evidence="19">
    <location>
        <begin position="56"/>
        <end position="65"/>
    </location>
</feature>
<proteinExistence type="inferred from homology"/>
<keyword evidence="10" id="KW-0159">Chromosome partition</keyword>
<evidence type="ECO:0000256" key="17">
    <source>
        <dbReference type="ARBA" id="ARBA00044112"/>
    </source>
</evidence>
<comment type="similarity">
    <text evidence="4">Belongs to the DASH complex SPC34 family.</text>
</comment>
<evidence type="ECO:0000256" key="13">
    <source>
        <dbReference type="ARBA" id="ARBA00023212"/>
    </source>
</evidence>
<feature type="region of interest" description="Disordered" evidence="19">
    <location>
        <begin position="53"/>
        <end position="88"/>
    </location>
</feature>
<dbReference type="AlphaFoldDB" id="A0AAW0Q6C5"/>
<evidence type="ECO:0000256" key="10">
    <source>
        <dbReference type="ARBA" id="ARBA00022829"/>
    </source>
</evidence>
<dbReference type="GO" id="GO:0008608">
    <property type="term" value="P:attachment of spindle microtubules to kinetochore"/>
    <property type="evidence" value="ECO:0007669"/>
    <property type="project" value="InterPro"/>
</dbReference>
<evidence type="ECO:0000256" key="1">
    <source>
        <dbReference type="ARBA" id="ARBA00004123"/>
    </source>
</evidence>
<accession>A0AAW0Q6C5</accession>
<keyword evidence="15" id="KW-0131">Cell cycle</keyword>
<keyword evidence="5" id="KW-0158">Chromosome</keyword>
<gene>
    <name evidence="20" type="ORF">PG999_014118</name>
</gene>
<evidence type="ECO:0000256" key="12">
    <source>
        <dbReference type="ARBA" id="ARBA00023054"/>
    </source>
</evidence>
<keyword evidence="9" id="KW-0498">Mitosis</keyword>
<dbReference type="GO" id="GO:0051301">
    <property type="term" value="P:cell division"/>
    <property type="evidence" value="ECO:0007669"/>
    <property type="project" value="UniProtKB-KW"/>
</dbReference>
<keyword evidence="16" id="KW-0137">Centromere</keyword>
<evidence type="ECO:0000256" key="15">
    <source>
        <dbReference type="ARBA" id="ARBA00023306"/>
    </source>
</evidence>
<evidence type="ECO:0000256" key="14">
    <source>
        <dbReference type="ARBA" id="ARBA00023242"/>
    </source>
</evidence>
<comment type="subcellular location">
    <subcellularLocation>
        <location evidence="3">Chromosome</location>
        <location evidence="3">Centromere</location>
        <location evidence="3">Kinetochore</location>
    </subcellularLocation>
    <subcellularLocation>
        <location evidence="2">Cytoplasm</location>
        <location evidence="2">Cytoskeleton</location>
        <location evidence="2">Spindle</location>
    </subcellularLocation>
    <subcellularLocation>
        <location evidence="1">Nucleus</location>
    </subcellularLocation>
</comment>
<sequence length="274" mass="29688">MSLLSAHFEQIAISCQGIDSLPFPPPKIFTNALLSNHDITSLIRDTEAHERALFSVPPPPPPPATAPATTSQQQQKPAEPPKPSSSRRQTVFNVASGEVTTSGANHHGGGRASGAAPRRHTAVTAVLGGDLHAQIRRSERGLRSKDKDGGAAVDVELLLKSAEKLCGVYPLPGALDRIPAQRSKYAHSLNTLAYYEAKVAEQAEALGRQHKDIWSDDEEEEEEEEGGAVGGAGIMTEEELRREEEEVQELDRKKRELQARLKGMEKDLGGLLNM</sequence>
<dbReference type="GO" id="GO:0042729">
    <property type="term" value="C:DASH complex"/>
    <property type="evidence" value="ECO:0007669"/>
    <property type="project" value="InterPro"/>
</dbReference>
<name>A0AAW0Q6C5_9PEZI</name>